<dbReference type="EMBL" id="CP017146">
    <property type="protein sequence ID" value="QHO69770.1"/>
    <property type="molecule type" value="Genomic_DNA"/>
</dbReference>
<keyword evidence="2" id="KW-1185">Reference proteome</keyword>
<sequence length="361" mass="39381">MIHINLNLLAHAVGDDPSALVPAGGTLVPPEDYLTASTRSTVVSSLQPFAFTPAGGNPSRPQGLPIAGTNLQRFLDDPLSGDRMDLSIPFYDQDIKLGPSGGGWFRNSNVASAFHGATDFNTSPVSVFDVCAAAEGTVLARAGDALTLSHTTGQGRTFRTVYLHMDLGSSPHAVGDSVQRGEFLGRTDPTQQPLHLHFGVAVPRPAFAYGGASIASFWHFIDPWGVYDYRAGSYLPTTGRIFESPIAGATRTVQWRAQPVAKTIPIARTTPEYREIVRVQARTRRGTNLGGTFPAEQEQFLVWVRDDPDFFLVPLSQASDRTMEFELVTLLREAFVHGKKVRLEYRHAGDLRYIMAAWVNA</sequence>
<protein>
    <submittedName>
        <fullName evidence="1">Uncharacterized protein</fullName>
    </submittedName>
</protein>
<name>A0A7L5AGU2_9MICO</name>
<gene>
    <name evidence="1" type="ORF">BHD05_09065</name>
</gene>
<reference evidence="1 2" key="1">
    <citation type="submission" date="2016-09" db="EMBL/GenBank/DDBJ databases">
        <title>Complete genome sequence of microbes from the polar regions.</title>
        <authorList>
            <person name="Liao L."/>
            <person name="Chen B."/>
        </authorList>
    </citation>
    <scope>NUCLEOTIDE SEQUENCE [LARGE SCALE GENOMIC DNA]</scope>
    <source>
        <strain evidence="1 2">ZS314</strain>
    </source>
</reference>
<dbReference type="InterPro" id="IPR011055">
    <property type="entry name" value="Dup_hybrid_motif"/>
</dbReference>
<dbReference type="AlphaFoldDB" id="A0A7L5AGU2"/>
<dbReference type="SUPFAM" id="SSF51261">
    <property type="entry name" value="Duplicated hybrid motif"/>
    <property type="match status" value="1"/>
</dbReference>
<accession>A0A7L5AGU2</accession>
<organism evidence="1 2">
    <name type="scientific">Marisediminicola antarctica</name>
    <dbReference type="NCBI Taxonomy" id="674079"/>
    <lineage>
        <taxon>Bacteria</taxon>
        <taxon>Bacillati</taxon>
        <taxon>Actinomycetota</taxon>
        <taxon>Actinomycetes</taxon>
        <taxon>Micrococcales</taxon>
        <taxon>Microbacteriaceae</taxon>
        <taxon>Marisediminicola</taxon>
    </lineage>
</organism>
<evidence type="ECO:0000313" key="2">
    <source>
        <dbReference type="Proteomes" id="UP000464507"/>
    </source>
</evidence>
<evidence type="ECO:0000313" key="1">
    <source>
        <dbReference type="EMBL" id="QHO69770.1"/>
    </source>
</evidence>
<dbReference type="KEGG" id="mant:BHD05_09065"/>
<proteinExistence type="predicted"/>
<dbReference type="Proteomes" id="UP000464507">
    <property type="component" value="Chromosome"/>
</dbReference>
<dbReference type="Gene3D" id="2.70.70.10">
    <property type="entry name" value="Glucose Permease (Domain IIA)"/>
    <property type="match status" value="1"/>
</dbReference>